<dbReference type="AlphaFoldDB" id="T2GB14"/>
<keyword evidence="6" id="KW-1185">Reference proteome</keyword>
<dbReference type="SUPFAM" id="SSF51215">
    <property type="entry name" value="Regulatory protein AraC"/>
    <property type="match status" value="1"/>
</dbReference>
<evidence type="ECO:0000313" key="6">
    <source>
        <dbReference type="Proteomes" id="UP000016587"/>
    </source>
</evidence>
<dbReference type="PANTHER" id="PTHR46796">
    <property type="entry name" value="HTH-TYPE TRANSCRIPTIONAL ACTIVATOR RHAS-RELATED"/>
    <property type="match status" value="1"/>
</dbReference>
<dbReference type="SUPFAM" id="SSF46689">
    <property type="entry name" value="Homeodomain-like"/>
    <property type="match status" value="2"/>
</dbReference>
<dbReference type="PATRIC" id="fig|1121448.10.peg.1475"/>
<dbReference type="PROSITE" id="PS01124">
    <property type="entry name" value="HTH_ARAC_FAMILY_2"/>
    <property type="match status" value="1"/>
</dbReference>
<dbReference type="HOGENOM" id="CLU_000445_88_16_7"/>
<dbReference type="eggNOG" id="COG2207">
    <property type="taxonomic scope" value="Bacteria"/>
</dbReference>
<dbReference type="Pfam" id="PF02311">
    <property type="entry name" value="AraC_binding"/>
    <property type="match status" value="1"/>
</dbReference>
<dbReference type="InterPro" id="IPR018060">
    <property type="entry name" value="HTH_AraC"/>
</dbReference>
<proteinExistence type="predicted"/>
<dbReference type="InterPro" id="IPR009057">
    <property type="entry name" value="Homeodomain-like_sf"/>
</dbReference>
<keyword evidence="1" id="KW-0805">Transcription regulation</keyword>
<name>T2GB14_MEGG1</name>
<gene>
    <name evidence="5" type="ORF">DGI_1477</name>
</gene>
<dbReference type="SMART" id="SM00342">
    <property type="entry name" value="HTH_ARAC"/>
    <property type="match status" value="1"/>
</dbReference>
<sequence length="271" mass="29607">MSRGRLRRVAVAGLEGVELVLARGIWSRFQPHAHDGLCVGLLDAGVRVVTLEQVSYVIEPGQLFVINIGARHQCHSPGPHSYQVLRLPAALVRSLMDHGELPYFSRTWIDDAELARQFRHLPGLLLRPGPVRARAEPLQAFVWELLRHAAPGVQASGAASGTALALGEDDPRLALAVAYIREHHAEPLRLAEVAEVAGLSACHFQRKFLRATGLSPLEFQQRERVRRACTLLESGISLAEAALAVGCCDQSQLCRIFNGCLGMAPTVWRGC</sequence>
<dbReference type="InterPro" id="IPR037923">
    <property type="entry name" value="HTH-like"/>
</dbReference>
<reference evidence="5 6" key="1">
    <citation type="journal article" date="2013" name="J. Bacteriol.">
        <title>Roles of HynAB and Ech, the only two hydrogenases found in the model sulfate reducer Desulfovibrio gigas.</title>
        <authorList>
            <person name="Morais-Silva F.O."/>
            <person name="Santos C.I."/>
            <person name="Rodrigues R."/>
            <person name="Pereira I.A."/>
            <person name="Rodrigues-Pousada C."/>
        </authorList>
    </citation>
    <scope>NUCLEOTIDE SEQUENCE [LARGE SCALE GENOMIC DNA]</scope>
    <source>
        <strain evidence="6">ATCC 19364 / DSM 1382 / NCIMB 9332 / VKM B-1759</strain>
    </source>
</reference>
<accession>T2GB14</accession>
<dbReference type="Gene3D" id="1.10.10.60">
    <property type="entry name" value="Homeodomain-like"/>
    <property type="match status" value="2"/>
</dbReference>
<dbReference type="Proteomes" id="UP000016587">
    <property type="component" value="Chromosome"/>
</dbReference>
<protein>
    <submittedName>
        <fullName evidence="5">Putative AraC family transcriptional regulator</fullName>
    </submittedName>
</protein>
<dbReference type="InterPro" id="IPR003313">
    <property type="entry name" value="AraC-bd"/>
</dbReference>
<keyword evidence="3" id="KW-0804">Transcription</keyword>
<feature type="domain" description="HTH araC/xylS-type" evidence="4">
    <location>
        <begin position="174"/>
        <end position="271"/>
    </location>
</feature>
<dbReference type="KEGG" id="dgg:DGI_1477"/>
<evidence type="ECO:0000313" key="5">
    <source>
        <dbReference type="EMBL" id="AGW13321.1"/>
    </source>
</evidence>
<evidence type="ECO:0000256" key="3">
    <source>
        <dbReference type="ARBA" id="ARBA00023163"/>
    </source>
</evidence>
<evidence type="ECO:0000259" key="4">
    <source>
        <dbReference type="PROSITE" id="PS01124"/>
    </source>
</evidence>
<dbReference type="Pfam" id="PF12833">
    <property type="entry name" value="HTH_18"/>
    <property type="match status" value="1"/>
</dbReference>
<dbReference type="GO" id="GO:0003700">
    <property type="term" value="F:DNA-binding transcription factor activity"/>
    <property type="evidence" value="ECO:0007669"/>
    <property type="project" value="InterPro"/>
</dbReference>
<dbReference type="InterPro" id="IPR050204">
    <property type="entry name" value="AraC_XylS_family_regulators"/>
</dbReference>
<keyword evidence="2" id="KW-0238">DNA-binding</keyword>
<organism evidence="5 6">
    <name type="scientific">Megalodesulfovibrio gigas (strain ATCC 19364 / DSM 1382 / NCIMB 9332 / VKM B-1759)</name>
    <name type="common">Desulfovibrio gigas</name>
    <dbReference type="NCBI Taxonomy" id="1121448"/>
    <lineage>
        <taxon>Bacteria</taxon>
        <taxon>Pseudomonadati</taxon>
        <taxon>Thermodesulfobacteriota</taxon>
        <taxon>Desulfovibrionia</taxon>
        <taxon>Desulfovibrionales</taxon>
        <taxon>Desulfovibrionaceae</taxon>
        <taxon>Megalodesulfovibrio</taxon>
    </lineage>
</organism>
<dbReference type="STRING" id="1121448.DGI_1477"/>
<reference evidence="6" key="2">
    <citation type="submission" date="2013-07" db="EMBL/GenBank/DDBJ databases">
        <authorList>
            <person name="Morais-Silva F.O."/>
            <person name="Rezende A.M."/>
            <person name="Pimentel C."/>
            <person name="Resende D.M."/>
            <person name="Santos C.I."/>
            <person name="Clemente C."/>
            <person name="de Oliveira L.M."/>
            <person name="da Silva S.M."/>
            <person name="Costa D.A."/>
            <person name="Varela-Raposo A."/>
            <person name="Horacio E.C.A."/>
            <person name="Matos M."/>
            <person name="Flores O."/>
            <person name="Ruiz J.C."/>
            <person name="Rodrigues-Pousada C."/>
        </authorList>
    </citation>
    <scope>NUCLEOTIDE SEQUENCE [LARGE SCALE GENOMIC DNA]</scope>
    <source>
        <strain evidence="6">ATCC 19364 / DSM 1382 / NCIMB 9332 / VKM B-1759</strain>
    </source>
</reference>
<dbReference type="GO" id="GO:0043565">
    <property type="term" value="F:sequence-specific DNA binding"/>
    <property type="evidence" value="ECO:0007669"/>
    <property type="project" value="InterPro"/>
</dbReference>
<evidence type="ECO:0000256" key="2">
    <source>
        <dbReference type="ARBA" id="ARBA00023125"/>
    </source>
</evidence>
<dbReference type="EMBL" id="CP006585">
    <property type="protein sequence ID" value="AGW13321.1"/>
    <property type="molecule type" value="Genomic_DNA"/>
</dbReference>
<evidence type="ECO:0000256" key="1">
    <source>
        <dbReference type="ARBA" id="ARBA00023015"/>
    </source>
</evidence>